<protein>
    <recommendedName>
        <fullName evidence="2">ubiquitinyl hydrolase 1</fullName>
        <ecNumber evidence="2">3.4.19.12</ecNumber>
    </recommendedName>
</protein>
<dbReference type="InterPro" id="IPR051346">
    <property type="entry name" value="OTU_Deubiquitinase"/>
</dbReference>
<feature type="region of interest" description="Disordered" evidence="7">
    <location>
        <begin position="1722"/>
        <end position="1741"/>
    </location>
</feature>
<evidence type="ECO:0000256" key="6">
    <source>
        <dbReference type="ARBA" id="ARBA00022807"/>
    </source>
</evidence>
<gene>
    <name evidence="11" type="ORF">yc1106_01446</name>
</gene>
<dbReference type="GO" id="GO:0004843">
    <property type="term" value="F:cysteine-type deubiquitinase activity"/>
    <property type="evidence" value="ECO:0007669"/>
    <property type="project" value="UniProtKB-EC"/>
</dbReference>
<keyword evidence="6" id="KW-0788">Thiol protease</keyword>
<evidence type="ECO:0000259" key="9">
    <source>
        <dbReference type="Pfam" id="PF12359"/>
    </source>
</evidence>
<organism evidence="11 12">
    <name type="scientific">Curvularia clavata</name>
    <dbReference type="NCBI Taxonomy" id="95742"/>
    <lineage>
        <taxon>Eukaryota</taxon>
        <taxon>Fungi</taxon>
        <taxon>Dikarya</taxon>
        <taxon>Ascomycota</taxon>
        <taxon>Pezizomycotina</taxon>
        <taxon>Dothideomycetes</taxon>
        <taxon>Pleosporomycetidae</taxon>
        <taxon>Pleosporales</taxon>
        <taxon>Pleosporineae</taxon>
        <taxon>Pleosporaceae</taxon>
        <taxon>Curvularia</taxon>
    </lineage>
</organism>
<evidence type="ECO:0000256" key="5">
    <source>
        <dbReference type="ARBA" id="ARBA00022801"/>
    </source>
</evidence>
<sequence>MAPLTALMDGTAYLYHHVVLPPKLPQEDDRNATNDVALLTTATRALKALKGHVKSEYIGLVEAAKATVDNLIDCREQDGHTSDLPLQNLLVKIANGETAGMLPIEIWEQNAGVLASRSGDDVQFEFFELSPTNEATMNSGRLVRSFPGHAAKVSIIKMTSEDLRQSISSTLATMTTQKVPSFQPKITKNGKSMSEERDTTHPGMVTNFYMNTITAFGGPADVKRIRKHTREEVLWNDCLNPWRRSPLWLLLRVSLQLLFARKAPDALHEDGLYKAFMIFMLTEVLDLARRNWKDFGSEPVYIISAKLTRRLRKFKALKQNQYLKPSWDGYIETAVLDAHSLIDRHWQGLVENVQDNIDTSDVAKLQPETDLDMHLSELEAFISEAASRKPEQITSTYVPTSVYPTFCPSKLPSDLTGPEDYKHFRLAALEEWVEDYLADWTNKNLLKSNSCERLRALMERYHKIASVAYEQAPIAMSIMYLTLAELWISCDRCACATYQILKDYDPEIDLTEFQSLLLPLESQLERLDAIESYVGSRRKNASRGKPSVYRQFGKPSSFAVQYFDQCTSLQATLNDIEACAAAARKRKCEELKDLQNRYRQYMDTYNSNSCEYRTITTNSYHGWTQQVHDWNCRRCRAKKNADSLTIDIYEWPLSSSKPVAKATVFELQVPEAFSSWRDASIYFIATVLGCSEQNPQRARCFFRLENHHGISHMISSGYRQRRIVPLSEVKSHTSTHRKMTKAIQLLTESDVCLENALQYRYYDNIGEHFNTARPVCTEEIPRKCMYQMPQRSKILERFMYYKPSLPDGLPANEVIASLSDCPAHLSIDEYKALCALPLGNHVMYSNMLVQLAVPALDFTKVETQCLIFQAVQRAGPQPAELEKCIERATHDILTEPSFGRVMLENLETALARIEENWESWRAAATFSLLARRVLDLSTASEIHSRALNYLIRLRAVCLRWVLRLKKRASASTDDDQRTELYSRATEIALVCTSTYDVDEADFDSILEHELAISTLIQSSIIIEENTGIVDSESITLFTSTFQSWRRMMYRILPELRHRVLIDSRGVSDALSVNWAAFTPASDNPWISLSDCQEHWLQTTSGPMPVHLNLLTGELLVNGLPLSQLPSEYMSHNMYKPLFQKSKLEVVPTDEPGMRFSAKASYYGYKLHFGMKNRDMLVVAYNDSTKLDLIPSRMLQEQFPDSFSINYIHWFDHQRGEVIFRCRNSPWKSENGEWRLIRSSGKTWRLVNLSSVLISLESPSATLFSRLFQSLEDKRHVHAKLESATKTISIDLPRLQLGFYIEKGGRLVHSYQYRDMVIDQDQSIGTLVGLASKLVLKHRHAAERLVLIPVPQTFDTSSVVYGDRAFPYLHTIISINKGNVNKAYAYTIDSDLGRLLDTSDLQSRLFLSYLHAITSGCLPDPLTARTGTESSLEILKSAAVHSFDVLSPMNVALLCCIGELSAKREWYPKHLRVMQSIEWDDRLPSLLQHGSFRTLVLDLLDQTAKMQLFHPGNNIFVSINTTRERLRLLSNPALDQRDMIRSCNFRVAGFGAEKFTTSQDTQYQARDVVQDERGGRAFIIGSLALRDQAALHSPIPNLRQDILRKHFKEATVEGVHTSFDPESLGYDAKWLKHFTDHLVDNWCTLHNSLPKARNRYSLATWLCTMAFATEADMDAIQALMAFWRISETSAVQPPDAALFNLNMGDTFRAEQVRHVLRQNARSFDESDEAMLPRKDHESDRKHEQRIEALFHDRKEKAIERVVDVLRRQRLRQSPNVELKKEYTTYINLTKAMVNIRDCFQNWYNNHSFLDYLEQLGGIMACQKVFGVPSLHYYLTTPQNKARPSTNDRYFSTSSIFVATAPSLGRNSSSQGCPAPPCEPRVTVAKTDEHELNFQKMERLEDLCQRLMSYAKSKCEREYVEYLQISCGALKQHLNTNHTHKDLVANASDILQQYLHDCKHHLARITSSFESLFKNEISFRVKHAPRISPTFWLSQLHRDRFELLTEDWKESILGYALAITNLQRAQRLVHLSGKEVELIEELQHIGHSNWDVRQFPETLLLEAESGILVRKEQEYIASQMRSPEKGQNIVLQLLMGGGKSTTIVPILSAYHGNKKKLVRVIVAKPQSKQMLQMLVAKLGGMLGRRIYQMPFSRNLRLSTGDAKIIRQIYDECIANRGVLLIQPEHILSFKLMAVESVLADHKDVARSLLSTQEFFDRVSVDCVDESDENFSVKFELIYTMGAQQPMEFSPMRWLIIQRVLAPLAVVAAQVKKEFPDAVDIQDSSHGKYPRIRFLTSESADRVLHMLAKHVVHQGIGIPSRSQSPALQNAIVRYITEADLEVGDIQSIEHSKFWTETTRSPLLLLRGLFGNGVLRFVFSNKRYRVNFGLDHSRTALAVPYRSKDSPSPRSEFSHPDVVIILTLLSYYYQGLTDNELFDTFAHVLKSDQSVIHYDEFVRTASPSLPKAFHQLSGISIRDRHQCIMEVFPSLRYSKNAIDYYLSNLVFPKQLKQFPQKLSASGWDLAITKPHPTTGFSGTNDTLHLLPLNIKHLDLPSQHHTNAQVLSYLLMDETSVETLPERKPNSNKSDGEHLLTFIKNLNSDIRVVLDCGASILEQNNRQVAETWLKMCDSDIQAVVYFENEELSVLDRSCRIDSFQTSPYAKMLDSCVVYLDEAHTRGTDLKLPRHYRAALTLGSHLSKDRLTQAAMRMRKLGHGQAVTFIVPGEIKTKIFERTGKPSDAPIDAYDVLSWAIGETWSELKKSLPLWAVQGERFERHKHLLKGVDTTKDEATAFLENESADLEARYKPRSRGTNDFSQLSDWDMSNPNIDKIVSRCRDFEAMGFGSAALSEEQERELAPEIEQERQIERPPRLDARSHRVHADLERLVTTGEFVTDSEAWKPAFQALHTISASRLINLDEFPTDLLATVDFMRTVRIPSGSTHTSFISDSYQRPVQFVLSVPDPDRPETISRLVIISPHEANLLLSSIRDFKEVTLHLFSARPNISFASLDALTLYNIGRAFSPGSVSRSLTMQLNLFAGSLYLRSMAEYHELCNFLGLLHGRAEEGQEVYADGFIDPPTGKWGLTKSPVPFLRTLLMKIRREGEGVEKTHMGKILDGVALEEGDFKGLGA</sequence>
<keyword evidence="5" id="KW-0378">Hydrolase</keyword>
<evidence type="ECO:0000313" key="12">
    <source>
        <dbReference type="Proteomes" id="UP001056012"/>
    </source>
</evidence>
<comment type="catalytic activity">
    <reaction evidence="1">
        <text>Thiol-dependent hydrolysis of ester, thioester, amide, peptide and isopeptide bonds formed by the C-terminal Gly of ubiquitin (a 76-residue protein attached to proteins as an intracellular targeting signal).</text>
        <dbReference type="EC" id="3.4.19.12"/>
    </reaction>
</comment>
<dbReference type="Proteomes" id="UP001056012">
    <property type="component" value="Chromosome 1"/>
</dbReference>
<dbReference type="OrthoDB" id="3182339at2759"/>
<feature type="domain" description="DUF3645" evidence="9">
    <location>
        <begin position="2387"/>
        <end position="2419"/>
    </location>
</feature>
<dbReference type="InterPro" id="IPR022105">
    <property type="entry name" value="DUF3645"/>
</dbReference>
<dbReference type="PANTHER" id="PTHR13367:SF34">
    <property type="match status" value="1"/>
</dbReference>
<dbReference type="GO" id="GO:0006508">
    <property type="term" value="P:proteolysis"/>
    <property type="evidence" value="ECO:0007669"/>
    <property type="project" value="UniProtKB-KW"/>
</dbReference>
<evidence type="ECO:0000259" key="8">
    <source>
        <dbReference type="Pfam" id="PF12340"/>
    </source>
</evidence>
<dbReference type="Pfam" id="PF12359">
    <property type="entry name" value="DUF3645"/>
    <property type="match status" value="1"/>
</dbReference>
<dbReference type="InterPro" id="IPR022099">
    <property type="entry name" value="DUF3638"/>
</dbReference>
<proteinExistence type="predicted"/>
<evidence type="ECO:0000256" key="3">
    <source>
        <dbReference type="ARBA" id="ARBA00022670"/>
    </source>
</evidence>
<evidence type="ECO:0000256" key="1">
    <source>
        <dbReference type="ARBA" id="ARBA00000707"/>
    </source>
</evidence>
<keyword evidence="4" id="KW-0833">Ubl conjugation pathway</keyword>
<evidence type="ECO:0000256" key="7">
    <source>
        <dbReference type="SAM" id="MobiDB-lite"/>
    </source>
</evidence>
<dbReference type="InterPro" id="IPR046541">
    <property type="entry name" value="DUF6606"/>
</dbReference>
<evidence type="ECO:0000259" key="10">
    <source>
        <dbReference type="Pfam" id="PF20255"/>
    </source>
</evidence>
<dbReference type="VEuPathDB" id="FungiDB:yc1106_01446"/>
<dbReference type="Pfam" id="PF20255">
    <property type="entry name" value="DUF6606"/>
    <property type="match status" value="1"/>
</dbReference>
<accession>A0A9Q8Z146</accession>
<evidence type="ECO:0000313" key="11">
    <source>
        <dbReference type="EMBL" id="USP74172.1"/>
    </source>
</evidence>
<name>A0A9Q8Z146_CURCL</name>
<keyword evidence="12" id="KW-1185">Reference proteome</keyword>
<keyword evidence="3" id="KW-0645">Protease</keyword>
<dbReference type="Pfam" id="PF12340">
    <property type="entry name" value="DUF3638"/>
    <property type="match status" value="1"/>
</dbReference>
<evidence type="ECO:0000256" key="4">
    <source>
        <dbReference type="ARBA" id="ARBA00022786"/>
    </source>
</evidence>
<dbReference type="EC" id="3.4.19.12" evidence="2"/>
<reference evidence="11" key="1">
    <citation type="submission" date="2021-12" db="EMBL/GenBank/DDBJ databases">
        <title>Curvularia clavata genome.</title>
        <authorList>
            <person name="Cao Y."/>
        </authorList>
    </citation>
    <scope>NUCLEOTIDE SEQUENCE</scope>
    <source>
        <strain evidence="11">Yc1106</strain>
    </source>
</reference>
<feature type="domain" description="DUF6606" evidence="10">
    <location>
        <begin position="14"/>
        <end position="285"/>
    </location>
</feature>
<feature type="domain" description="DUF3638" evidence="8">
    <location>
        <begin position="2045"/>
        <end position="2268"/>
    </location>
</feature>
<dbReference type="PANTHER" id="PTHR13367">
    <property type="entry name" value="UBIQUITIN THIOESTERASE"/>
    <property type="match status" value="1"/>
</dbReference>
<evidence type="ECO:0000256" key="2">
    <source>
        <dbReference type="ARBA" id="ARBA00012759"/>
    </source>
</evidence>
<feature type="compositionally biased region" description="Basic and acidic residues" evidence="7">
    <location>
        <begin position="1729"/>
        <end position="1741"/>
    </location>
</feature>
<dbReference type="EMBL" id="CP089274">
    <property type="protein sequence ID" value="USP74172.1"/>
    <property type="molecule type" value="Genomic_DNA"/>
</dbReference>